<feature type="domain" description="Cytochrome c" evidence="8">
    <location>
        <begin position="28"/>
        <end position="109"/>
    </location>
</feature>
<evidence type="ECO:0000256" key="7">
    <source>
        <dbReference type="SAM" id="SignalP"/>
    </source>
</evidence>
<evidence type="ECO:0000313" key="10">
    <source>
        <dbReference type="Proteomes" id="UP000065261"/>
    </source>
</evidence>
<dbReference type="OrthoDB" id="9796421at2"/>
<protein>
    <recommendedName>
        <fullName evidence="8">Cytochrome c domain-containing protein</fullName>
    </recommendedName>
</protein>
<dbReference type="SUPFAM" id="SSF46626">
    <property type="entry name" value="Cytochrome c"/>
    <property type="match status" value="1"/>
</dbReference>
<dbReference type="GO" id="GO:0046872">
    <property type="term" value="F:metal ion binding"/>
    <property type="evidence" value="ECO:0007669"/>
    <property type="project" value="UniProtKB-KW"/>
</dbReference>
<gene>
    <name evidence="9" type="ORF">PTRA_a2291</name>
</gene>
<evidence type="ECO:0000256" key="2">
    <source>
        <dbReference type="ARBA" id="ARBA00022617"/>
    </source>
</evidence>
<dbReference type="GO" id="GO:0020037">
    <property type="term" value="F:heme binding"/>
    <property type="evidence" value="ECO:0007669"/>
    <property type="project" value="InterPro"/>
</dbReference>
<feature type="chain" id="PRO_5006833026" description="Cytochrome c domain-containing protein" evidence="7">
    <location>
        <begin position="18"/>
        <end position="117"/>
    </location>
</feature>
<evidence type="ECO:0000259" key="8">
    <source>
        <dbReference type="PROSITE" id="PS51007"/>
    </source>
</evidence>
<keyword evidence="7" id="KW-0732">Signal</keyword>
<organism evidence="9">
    <name type="scientific">Pseudoalteromonas translucida KMM 520</name>
    <dbReference type="NCBI Taxonomy" id="1315283"/>
    <lineage>
        <taxon>Bacteria</taxon>
        <taxon>Pseudomonadati</taxon>
        <taxon>Pseudomonadota</taxon>
        <taxon>Gammaproteobacteria</taxon>
        <taxon>Alteromonadales</taxon>
        <taxon>Pseudoalteromonadaceae</taxon>
        <taxon>Pseudoalteromonas</taxon>
    </lineage>
</organism>
<keyword evidence="1" id="KW-0813">Transport</keyword>
<feature type="signal peptide" evidence="7">
    <location>
        <begin position="1"/>
        <end position="17"/>
    </location>
</feature>
<accession>A0A0U2VIZ6</accession>
<dbReference type="InterPro" id="IPR009056">
    <property type="entry name" value="Cyt_c-like_dom"/>
</dbReference>
<evidence type="ECO:0000313" key="9">
    <source>
        <dbReference type="EMBL" id="ALS33397.1"/>
    </source>
</evidence>
<dbReference type="KEGG" id="ptn:PTRA_a2291"/>
<keyword evidence="4" id="KW-0249">Electron transport</keyword>
<evidence type="ECO:0000256" key="5">
    <source>
        <dbReference type="ARBA" id="ARBA00023004"/>
    </source>
</evidence>
<dbReference type="InterPro" id="IPR036909">
    <property type="entry name" value="Cyt_c-like_dom_sf"/>
</dbReference>
<dbReference type="InterPro" id="IPR050597">
    <property type="entry name" value="Cytochrome_c_Oxidase_Subunit"/>
</dbReference>
<name>A0A0U2VIZ6_9GAMM</name>
<evidence type="ECO:0000256" key="4">
    <source>
        <dbReference type="ARBA" id="ARBA00022982"/>
    </source>
</evidence>
<dbReference type="PANTHER" id="PTHR33751:SF9">
    <property type="entry name" value="CYTOCHROME C4"/>
    <property type="match status" value="1"/>
</dbReference>
<dbReference type="PATRIC" id="fig|1315283.4.peg.1989"/>
<proteinExistence type="predicted"/>
<dbReference type="Gene3D" id="1.10.760.10">
    <property type="entry name" value="Cytochrome c-like domain"/>
    <property type="match status" value="1"/>
</dbReference>
<dbReference type="Pfam" id="PF00034">
    <property type="entry name" value="Cytochrom_C"/>
    <property type="match status" value="1"/>
</dbReference>
<evidence type="ECO:0000256" key="6">
    <source>
        <dbReference type="PROSITE-ProRule" id="PRU00433"/>
    </source>
</evidence>
<keyword evidence="2 6" id="KW-0349">Heme</keyword>
<dbReference type="EMBL" id="CP011034">
    <property type="protein sequence ID" value="ALS33397.1"/>
    <property type="molecule type" value="Genomic_DNA"/>
</dbReference>
<keyword evidence="3 6" id="KW-0479">Metal-binding</keyword>
<evidence type="ECO:0000256" key="1">
    <source>
        <dbReference type="ARBA" id="ARBA00022448"/>
    </source>
</evidence>
<dbReference type="AlphaFoldDB" id="A0A0U2VIZ6"/>
<sequence>MKIIPLLALLLSASLYANEEVSTSAQAESLARAKQLSQQCLGCHGEFGIAPITTNPNLAGQNAEYLEYALKAYRGGERKGGMAFIMRANASALSDQDIKDLALYFSSQAGRNASSHQ</sequence>
<reference evidence="9 10" key="1">
    <citation type="submission" date="2015-03" db="EMBL/GenBank/DDBJ databases">
        <authorList>
            <person name="Murphy D."/>
        </authorList>
    </citation>
    <scope>NUCLEOTIDE SEQUENCE [LARGE SCALE GENOMIC DNA]</scope>
    <source>
        <strain evidence="9 10">KMM 520</strain>
    </source>
</reference>
<keyword evidence="5 6" id="KW-0408">Iron</keyword>
<dbReference type="PANTHER" id="PTHR33751">
    <property type="entry name" value="CBB3-TYPE CYTOCHROME C OXIDASE SUBUNIT FIXP"/>
    <property type="match status" value="1"/>
</dbReference>
<dbReference type="RefSeq" id="WP_058373654.1">
    <property type="nucleotide sequence ID" value="NZ_CP011034.1"/>
</dbReference>
<dbReference type="PROSITE" id="PS51007">
    <property type="entry name" value="CYTC"/>
    <property type="match status" value="1"/>
</dbReference>
<evidence type="ECO:0000256" key="3">
    <source>
        <dbReference type="ARBA" id="ARBA00022723"/>
    </source>
</evidence>
<dbReference type="Proteomes" id="UP000065261">
    <property type="component" value="Chromosome I"/>
</dbReference>
<dbReference type="GO" id="GO:0009055">
    <property type="term" value="F:electron transfer activity"/>
    <property type="evidence" value="ECO:0007669"/>
    <property type="project" value="InterPro"/>
</dbReference>